<name>A0A8S1MXB9_9CILI</name>
<comment type="caution">
    <text evidence="1">The sequence shown here is derived from an EMBL/GenBank/DDBJ whole genome shotgun (WGS) entry which is preliminary data.</text>
</comment>
<proteinExistence type="predicted"/>
<organism evidence="1 2">
    <name type="scientific">Paramecium sonneborni</name>
    <dbReference type="NCBI Taxonomy" id="65129"/>
    <lineage>
        <taxon>Eukaryota</taxon>
        <taxon>Sar</taxon>
        <taxon>Alveolata</taxon>
        <taxon>Ciliophora</taxon>
        <taxon>Intramacronucleata</taxon>
        <taxon>Oligohymenophorea</taxon>
        <taxon>Peniculida</taxon>
        <taxon>Parameciidae</taxon>
        <taxon>Paramecium</taxon>
    </lineage>
</organism>
<evidence type="ECO:0000313" key="2">
    <source>
        <dbReference type="Proteomes" id="UP000692954"/>
    </source>
</evidence>
<dbReference type="Proteomes" id="UP000692954">
    <property type="component" value="Unassembled WGS sequence"/>
</dbReference>
<sequence>MDNSATTVINKDSKQNLKIIKWISHNQNTSNLLKFKKELAKKILREQKKAQLY</sequence>
<evidence type="ECO:0000313" key="1">
    <source>
        <dbReference type="EMBL" id="CAD8079554.1"/>
    </source>
</evidence>
<reference evidence="1" key="1">
    <citation type="submission" date="2021-01" db="EMBL/GenBank/DDBJ databases">
        <authorList>
            <consortium name="Genoscope - CEA"/>
            <person name="William W."/>
        </authorList>
    </citation>
    <scope>NUCLEOTIDE SEQUENCE</scope>
</reference>
<protein>
    <submittedName>
        <fullName evidence="1">Uncharacterized protein</fullName>
    </submittedName>
</protein>
<accession>A0A8S1MXB9</accession>
<dbReference type="EMBL" id="CAJJDN010000039">
    <property type="protein sequence ID" value="CAD8079554.1"/>
    <property type="molecule type" value="Genomic_DNA"/>
</dbReference>
<dbReference type="OrthoDB" id="301113at2759"/>
<dbReference type="AlphaFoldDB" id="A0A8S1MXB9"/>
<keyword evidence="2" id="KW-1185">Reference proteome</keyword>
<gene>
    <name evidence="1" type="ORF">PSON_ATCC_30995.1.T0390171</name>
</gene>